<accession>A0A3E1NQ68</accession>
<protein>
    <submittedName>
        <fullName evidence="1">Uncharacterized protein</fullName>
    </submittedName>
</protein>
<gene>
    <name evidence="1" type="ORF">DXN05_03610</name>
</gene>
<evidence type="ECO:0000313" key="1">
    <source>
        <dbReference type="EMBL" id="RFM30072.1"/>
    </source>
</evidence>
<keyword evidence="2" id="KW-1185">Reference proteome</keyword>
<name>A0A3E1NQ68_9BACT</name>
<dbReference type="OrthoDB" id="680443at2"/>
<dbReference type="RefSeq" id="WP_116845828.1">
    <property type="nucleotide sequence ID" value="NZ_QTJU01000001.1"/>
</dbReference>
<dbReference type="EMBL" id="QTJU01000001">
    <property type="protein sequence ID" value="RFM30072.1"/>
    <property type="molecule type" value="Genomic_DNA"/>
</dbReference>
<organism evidence="1 2">
    <name type="scientific">Deminuibacter soli</name>
    <dbReference type="NCBI Taxonomy" id="2291815"/>
    <lineage>
        <taxon>Bacteria</taxon>
        <taxon>Pseudomonadati</taxon>
        <taxon>Bacteroidota</taxon>
        <taxon>Chitinophagia</taxon>
        <taxon>Chitinophagales</taxon>
        <taxon>Chitinophagaceae</taxon>
        <taxon>Deminuibacter</taxon>
    </lineage>
</organism>
<proteinExistence type="predicted"/>
<sequence length="129" mass="15032">MSEIRLSIWNQRMLELMEYVIARDRAGSQQEFLEALGFGHTNLRQIKIGKQSFRHEHCWSACHLYGVNMNWLYGFEKEMFRNPETLNAVQKLKLIVEEIAAELDDRKASVTKKLTKKTAKKANTSTSKK</sequence>
<reference evidence="1 2" key="1">
    <citation type="submission" date="2018-08" db="EMBL/GenBank/DDBJ databases">
        <title>Chitinophagaceae sp. K23C18032701, a novel bacterium isolated from forest soil.</title>
        <authorList>
            <person name="Wang C."/>
        </authorList>
    </citation>
    <scope>NUCLEOTIDE SEQUENCE [LARGE SCALE GENOMIC DNA]</scope>
    <source>
        <strain evidence="1 2">K23C18032701</strain>
    </source>
</reference>
<dbReference type="Proteomes" id="UP000261284">
    <property type="component" value="Unassembled WGS sequence"/>
</dbReference>
<evidence type="ECO:0000313" key="2">
    <source>
        <dbReference type="Proteomes" id="UP000261284"/>
    </source>
</evidence>
<dbReference type="AlphaFoldDB" id="A0A3E1NQ68"/>
<comment type="caution">
    <text evidence="1">The sequence shown here is derived from an EMBL/GenBank/DDBJ whole genome shotgun (WGS) entry which is preliminary data.</text>
</comment>